<evidence type="ECO:0000313" key="2">
    <source>
        <dbReference type="Proteomes" id="UP000186657"/>
    </source>
</evidence>
<gene>
    <name evidence="1" type="ORF">BJP37_15705</name>
</gene>
<dbReference type="EMBL" id="MKZS01000001">
    <property type="protein sequence ID" value="OLT60255.1"/>
    <property type="molecule type" value="Genomic_DNA"/>
</dbReference>
<sequence length="79" mass="8848">MDSIKDLDFMTDVSEYQLDKIEGGEDNRHPRIIPKDFVGAGQPFLISNEVDLERIAIAKNGGTAIVNQNVNIFNLFIIL</sequence>
<evidence type="ECO:0000313" key="1">
    <source>
        <dbReference type="EMBL" id="OLT60255.1"/>
    </source>
</evidence>
<comment type="caution">
    <text evidence="1">The sequence shown here is derived from an EMBL/GenBank/DDBJ whole genome shotgun (WGS) entry which is preliminary data.</text>
</comment>
<reference evidence="1 2" key="1">
    <citation type="submission" date="2016-10" db="EMBL/GenBank/DDBJ databases">
        <title>Comparative genomics uncovers the prolific and rare metabolic potential of the cyanobacterial genus Moorea.</title>
        <authorList>
            <person name="Leao T."/>
            <person name="Castelao G."/>
            <person name="Korobeynikov A."/>
            <person name="Monroe E.A."/>
            <person name="Podell S."/>
            <person name="Glukhov E."/>
            <person name="Allen E."/>
            <person name="Gerwick W.H."/>
            <person name="Gerwick L."/>
        </authorList>
    </citation>
    <scope>NUCLEOTIDE SEQUENCE [LARGE SCALE GENOMIC DNA]</scope>
    <source>
        <strain evidence="1 2">PNG5-198</strain>
    </source>
</reference>
<dbReference type="Proteomes" id="UP000186657">
    <property type="component" value="Unassembled WGS sequence"/>
</dbReference>
<accession>A0A1U7N2S7</accession>
<organism evidence="1 2">
    <name type="scientific">Moorena bouillonii PNG</name>
    <dbReference type="NCBI Taxonomy" id="568701"/>
    <lineage>
        <taxon>Bacteria</taxon>
        <taxon>Bacillati</taxon>
        <taxon>Cyanobacteriota</taxon>
        <taxon>Cyanophyceae</taxon>
        <taxon>Coleofasciculales</taxon>
        <taxon>Coleofasciculaceae</taxon>
        <taxon>Moorena</taxon>
    </lineage>
</organism>
<proteinExistence type="predicted"/>
<protein>
    <submittedName>
        <fullName evidence="1">Uncharacterized protein</fullName>
    </submittedName>
</protein>
<name>A0A1U7N2S7_9CYAN</name>
<keyword evidence="2" id="KW-1185">Reference proteome</keyword>
<dbReference type="AlphaFoldDB" id="A0A1U7N2S7"/>